<dbReference type="AlphaFoldDB" id="A0A653CTD4"/>
<evidence type="ECO:0000256" key="3">
    <source>
        <dbReference type="ARBA" id="ARBA00022475"/>
    </source>
</evidence>
<reference evidence="9 10" key="1">
    <citation type="submission" date="2019-01" db="EMBL/GenBank/DDBJ databases">
        <authorList>
            <person name="Sayadi A."/>
        </authorList>
    </citation>
    <scope>NUCLEOTIDE SEQUENCE [LARGE SCALE GENOMIC DNA]</scope>
</reference>
<name>A0A653CTD4_CALMS</name>
<dbReference type="PANTHER" id="PTHR21421">
    <property type="entry name" value="GUSTATORY RECEPTOR"/>
    <property type="match status" value="1"/>
</dbReference>
<dbReference type="GO" id="GO:0050916">
    <property type="term" value="P:sensory perception of sweet taste"/>
    <property type="evidence" value="ECO:0007669"/>
    <property type="project" value="UniProtKB-ARBA"/>
</dbReference>
<dbReference type="Proteomes" id="UP000410492">
    <property type="component" value="Unassembled WGS sequence"/>
</dbReference>
<gene>
    <name evidence="9" type="ORF">CALMAC_LOCUS11691</name>
</gene>
<evidence type="ECO:0000313" key="9">
    <source>
        <dbReference type="EMBL" id="VEN51144.1"/>
    </source>
</evidence>
<dbReference type="GO" id="GO:0005886">
    <property type="term" value="C:plasma membrane"/>
    <property type="evidence" value="ECO:0007669"/>
    <property type="project" value="UniProtKB-SubCell"/>
</dbReference>
<evidence type="ECO:0000313" key="10">
    <source>
        <dbReference type="Proteomes" id="UP000410492"/>
    </source>
</evidence>
<evidence type="ECO:0000256" key="6">
    <source>
        <dbReference type="ARBA" id="ARBA00023136"/>
    </source>
</evidence>
<organism evidence="9 10">
    <name type="scientific">Callosobruchus maculatus</name>
    <name type="common">Southern cowpea weevil</name>
    <name type="synonym">Pulse bruchid</name>
    <dbReference type="NCBI Taxonomy" id="64391"/>
    <lineage>
        <taxon>Eukaryota</taxon>
        <taxon>Metazoa</taxon>
        <taxon>Ecdysozoa</taxon>
        <taxon>Arthropoda</taxon>
        <taxon>Hexapoda</taxon>
        <taxon>Insecta</taxon>
        <taxon>Pterygota</taxon>
        <taxon>Neoptera</taxon>
        <taxon>Endopterygota</taxon>
        <taxon>Coleoptera</taxon>
        <taxon>Polyphaga</taxon>
        <taxon>Cucujiformia</taxon>
        <taxon>Chrysomeloidea</taxon>
        <taxon>Chrysomelidae</taxon>
        <taxon>Bruchinae</taxon>
        <taxon>Bruchini</taxon>
        <taxon>Callosobruchus</taxon>
    </lineage>
</organism>
<keyword evidence="7" id="KW-0675">Receptor</keyword>
<proteinExistence type="inferred from homology"/>
<keyword evidence="5 8" id="KW-1133">Transmembrane helix</keyword>
<keyword evidence="3" id="KW-1003">Cell membrane</keyword>
<dbReference type="PANTHER" id="PTHR21421:SF29">
    <property type="entry name" value="GUSTATORY RECEPTOR 5A FOR TREHALOSE-RELATED"/>
    <property type="match status" value="1"/>
</dbReference>
<dbReference type="InterPro" id="IPR009318">
    <property type="entry name" value="Gustatory_rcpt"/>
</dbReference>
<keyword evidence="4 8" id="KW-0812">Transmembrane</keyword>
<keyword evidence="10" id="KW-1185">Reference proteome</keyword>
<evidence type="ECO:0000256" key="4">
    <source>
        <dbReference type="ARBA" id="ARBA00022692"/>
    </source>
</evidence>
<feature type="transmembrane region" description="Helical" evidence="8">
    <location>
        <begin position="31"/>
        <end position="51"/>
    </location>
</feature>
<accession>A0A653CTD4</accession>
<evidence type="ECO:0000256" key="1">
    <source>
        <dbReference type="ARBA" id="ARBA00004651"/>
    </source>
</evidence>
<comment type="similarity">
    <text evidence="2">Belongs to the insect chemoreceptor superfamily. Gustatory receptor (GR) family. Gr5a subfamily.</text>
</comment>
<evidence type="ECO:0000256" key="2">
    <source>
        <dbReference type="ARBA" id="ARBA00005327"/>
    </source>
</evidence>
<evidence type="ECO:0000256" key="7">
    <source>
        <dbReference type="ARBA" id="ARBA00023170"/>
    </source>
</evidence>
<keyword evidence="6 8" id="KW-0472">Membrane</keyword>
<dbReference type="GO" id="GO:0008527">
    <property type="term" value="F:taste receptor activity"/>
    <property type="evidence" value="ECO:0007669"/>
    <property type="project" value="InterPro"/>
</dbReference>
<dbReference type="EMBL" id="CAACVG010008810">
    <property type="protein sequence ID" value="VEN51144.1"/>
    <property type="molecule type" value="Genomic_DNA"/>
</dbReference>
<evidence type="ECO:0000256" key="5">
    <source>
        <dbReference type="ARBA" id="ARBA00022989"/>
    </source>
</evidence>
<evidence type="ECO:0000256" key="8">
    <source>
        <dbReference type="SAM" id="Phobius"/>
    </source>
</evidence>
<protein>
    <submittedName>
        <fullName evidence="9">Uncharacterized protein</fullName>
    </submittedName>
</protein>
<sequence length="138" mass="15672">MTGEFVGERTLKPLTLTVVCFRERNGIIETLYFYSAFILVVLRTAAVSISGGCLNEASKELLPILNTVPTEIYNPEITRLINQIYRTEPFLTGHNLFSVTKGLVLSVNIIFTLYFLVFGGKSYKYSHYVHVCRTVLRK</sequence>
<dbReference type="Pfam" id="PF06151">
    <property type="entry name" value="Trehalose_recp"/>
    <property type="match status" value="1"/>
</dbReference>
<comment type="subcellular location">
    <subcellularLocation>
        <location evidence="1">Cell membrane</location>
        <topology evidence="1">Multi-pass membrane protein</topology>
    </subcellularLocation>
</comment>
<dbReference type="OrthoDB" id="5800391at2759"/>
<feature type="transmembrane region" description="Helical" evidence="8">
    <location>
        <begin position="96"/>
        <end position="117"/>
    </location>
</feature>